<dbReference type="InterPro" id="IPR009081">
    <property type="entry name" value="PP-bd_ACP"/>
</dbReference>
<dbReference type="Proteomes" id="UP000717634">
    <property type="component" value="Unassembled WGS sequence"/>
</dbReference>
<feature type="transmembrane region" description="Helical" evidence="1">
    <location>
        <begin position="828"/>
        <end position="849"/>
    </location>
</feature>
<keyword evidence="1" id="KW-1133">Transmembrane helix</keyword>
<gene>
    <name evidence="3" type="ORF">HBN54_003562</name>
</gene>
<feature type="transmembrane region" description="Helical" evidence="1">
    <location>
        <begin position="1272"/>
        <end position="1292"/>
    </location>
</feature>
<dbReference type="InterPro" id="IPR025110">
    <property type="entry name" value="AMP-bd_C"/>
</dbReference>
<keyword evidence="1" id="KW-0812">Transmembrane</keyword>
<keyword evidence="4" id="KW-1185">Reference proteome</keyword>
<dbReference type="InterPro" id="IPR042099">
    <property type="entry name" value="ANL_N_sf"/>
</dbReference>
<dbReference type="NCBIfam" id="TIGR01733">
    <property type="entry name" value="AA-adenyl-dom"/>
    <property type="match status" value="1"/>
</dbReference>
<feature type="domain" description="Carrier" evidence="2">
    <location>
        <begin position="691"/>
        <end position="767"/>
    </location>
</feature>
<feature type="transmembrane region" description="Helical" evidence="1">
    <location>
        <begin position="855"/>
        <end position="874"/>
    </location>
</feature>
<dbReference type="Pfam" id="PF00501">
    <property type="entry name" value="AMP-binding"/>
    <property type="match status" value="1"/>
</dbReference>
<dbReference type="NCBIfam" id="TIGR02353">
    <property type="entry name" value="NRPS_term_dom"/>
    <property type="match status" value="1"/>
</dbReference>
<accession>A0ABX1HL59</accession>
<dbReference type="InterPro" id="IPR036736">
    <property type="entry name" value="ACP-like_sf"/>
</dbReference>
<dbReference type="CDD" id="cd05930">
    <property type="entry name" value="A_NRPS"/>
    <property type="match status" value="1"/>
</dbReference>
<dbReference type="RefSeq" id="WP_168674533.1">
    <property type="nucleotide sequence ID" value="NZ_JAAVTK010000012.1"/>
</dbReference>
<dbReference type="Gene3D" id="3.40.50.12780">
    <property type="entry name" value="N-terminal domain of ligase-like"/>
    <property type="match status" value="1"/>
</dbReference>
<reference evidence="3 4" key="1">
    <citation type="submission" date="2020-03" db="EMBL/GenBank/DDBJ databases">
        <title>Genomic Encyclopedia of Type Strains, Phase IV (KMG-V): Genome sequencing to study the core and pangenomes of soil and plant-associated prokaryotes.</title>
        <authorList>
            <person name="Whitman W."/>
        </authorList>
    </citation>
    <scope>NUCLEOTIDE SEQUENCE [LARGE SCALE GENOMIC DNA]</scope>
    <source>
        <strain evidence="3 4">1B</strain>
    </source>
</reference>
<dbReference type="InterPro" id="IPR011004">
    <property type="entry name" value="Trimer_LpxA-like_sf"/>
</dbReference>
<evidence type="ECO:0000256" key="1">
    <source>
        <dbReference type="SAM" id="Phobius"/>
    </source>
</evidence>
<dbReference type="InterPro" id="IPR012728">
    <property type="entry name" value="Pls/PosA_C"/>
</dbReference>
<dbReference type="Gene3D" id="3.40.50.1820">
    <property type="entry name" value="alpha/beta hydrolase"/>
    <property type="match status" value="1"/>
</dbReference>
<dbReference type="PANTHER" id="PTHR45527:SF1">
    <property type="entry name" value="FATTY ACID SYNTHASE"/>
    <property type="match status" value="1"/>
</dbReference>
<proteinExistence type="predicted"/>
<dbReference type="SUPFAM" id="SSF51161">
    <property type="entry name" value="Trimeric LpxA-like enzymes"/>
    <property type="match status" value="3"/>
</dbReference>
<dbReference type="Gene3D" id="3.30.300.30">
    <property type="match status" value="1"/>
</dbReference>
<name>A0ABX1HL59_9BACT</name>
<evidence type="ECO:0000259" key="2">
    <source>
        <dbReference type="PROSITE" id="PS50075"/>
    </source>
</evidence>
<dbReference type="InterPro" id="IPR029058">
    <property type="entry name" value="AB_hydrolase_fold"/>
</dbReference>
<dbReference type="Gene3D" id="2.160.10.10">
    <property type="entry name" value="Hexapeptide repeat proteins"/>
    <property type="match status" value="2"/>
</dbReference>
<dbReference type="SUPFAM" id="SSF56801">
    <property type="entry name" value="Acetyl-CoA synthetase-like"/>
    <property type="match status" value="1"/>
</dbReference>
<protein>
    <submittedName>
        <fullName evidence="3">Non-ribosomal peptide synthetase-like protein</fullName>
    </submittedName>
</protein>
<dbReference type="Pfam" id="PF00550">
    <property type="entry name" value="PP-binding"/>
    <property type="match status" value="1"/>
</dbReference>
<dbReference type="SUPFAM" id="SSF47336">
    <property type="entry name" value="ACP-like"/>
    <property type="match status" value="1"/>
</dbReference>
<dbReference type="InterPro" id="IPR020845">
    <property type="entry name" value="AMP-binding_CS"/>
</dbReference>
<dbReference type="InterPro" id="IPR000873">
    <property type="entry name" value="AMP-dep_synth/lig_dom"/>
</dbReference>
<dbReference type="EMBL" id="JAAVTK010000012">
    <property type="protein sequence ID" value="NKI90950.1"/>
    <property type="molecule type" value="Genomic_DNA"/>
</dbReference>
<sequence length="1484" mass="158754">MNPTETLASGIADTFVLPAPLAALTGSMAAYALVHYRYQPERTATVLPVAVRLGAPADLLAPVLQLHLSLDDAQRVSALAAEAEQQIRTALAALPPHWEPAMQPWHLQMTPDSADAPPAWESTVTFLGDDVTFAVAGRPATAGHLQAVFEQLGAATETTVGQLEFLSTAELAQLADFAQSPVRLPAGAPAQLHQWFEATAQRHPARPALLGPAGPVSYRELDERANALADYLRATGVQPGDFVGLFIAKSTELYVAMLAVLKAGAAYVPLDLSFPAERVAFILSDCGARLLLTTGPAPAPGEWAGTALNLHKRPAYPAERQSPEPAPVLSPDSPAYVIYTSGTTGQPKGVVLPHRSIGHLVQAEQALFQPTPEDRVAQGFSVAFDASLEEIWLAWAAGAALVPVPDEVMKAPDALPAFLLAQGVTVFSTVPTLLSLLNAPVATVRLLILGGEVCPAELLAAWGGTGRRIVNTYGPTEATVIATSADYVPGRPLTIGRPVPGYVVRLLDQAGQAVAPGLEGEICLGGAALATGYLNRPELTASKFIEADAPQPALRGRFYRTGDLGRFTAGGEVEFLGRIDTQVKLRGYRIELAEIEALLLQFPGVRNAAVALKTGPDDVPRLIAYLILAAGHALDEAALRTFLRTRLAAYMVPALFVEMGSFPALTSGKVDRKALPYPQATAAESDRVLMAPRTPAEAALLPMWQQRFGTKAISVTDDFFDLGGNSLLASLLVSELRRRPEFAGLSVRDLYAGRTIEGLARSAVTPTEADAPTTGFSTEPAATSPAASAGVRAVTAGLQLLSATLFYALPVTTLLFSLRRTGMAHWHWLPLLGLSLASLLAYLPLYGLLVVAVKWLVIGRFRAGNYPLWGFYYLRFWLVKKAVESVPAYLLTGTPYLNAFYRLLGAKIGPHVHLNSNRLLAFDLITIGAGASIAPEAGLLGYRVEAGRLLLGPIEVGENAYVGLRAVLRNNSRLGAEAVLEDLSALAAGHEVPAYEVWAGSPARRVRTLAPADCPPVLRPGQSTRLGFLALQTGALLLVQLLPAGSALPVVGLFYEAVLRYGWLAALALLLPLSTLYVVLSILVSALFVRMGTSRRGAATHSLHSRAYVQQWFVDAILAESLRLLRPLYATIYTPFYLRLLGARIGRRAEVSTLNHLSVDQLTVGAEAFLADSVSIGAPRVQRGVLTIAPTVIGARSFIGNSAVVPGGTTLGSGILIGALSTAPATTPADDTSWVGSPAFALPNRPDSHAFPASLTFAPPRRLVLARGLIEFFKITLPYCFAFLSFGLLYHYCVEHPALPFWRVVLGGTGIFLASIFSLTLLTVALKWTIIGRYVPAEKPLWSSFVWRSELVNSLCESYVYPFWEALLLGTPFAAIFFRWMGSDFGKRVYLDTTEITEFDLAHVGDQAELASGVTVQTHLFEDRVMKMSHLRIGAGASVGVSAVVLYDSEMEAGARLRSLSLLMKGERLPAHTTWQGIPCSFVP</sequence>
<dbReference type="PROSITE" id="PS00455">
    <property type="entry name" value="AMP_BINDING"/>
    <property type="match status" value="1"/>
</dbReference>
<dbReference type="PROSITE" id="PS50075">
    <property type="entry name" value="CARRIER"/>
    <property type="match status" value="1"/>
</dbReference>
<dbReference type="Pfam" id="PF13193">
    <property type="entry name" value="AMP-binding_C"/>
    <property type="match status" value="1"/>
</dbReference>
<feature type="transmembrane region" description="Helical" evidence="1">
    <location>
        <begin position="1061"/>
        <end position="1089"/>
    </location>
</feature>
<dbReference type="InterPro" id="IPR045851">
    <property type="entry name" value="AMP-bd_C_sf"/>
</dbReference>
<feature type="transmembrane region" description="Helical" evidence="1">
    <location>
        <begin position="1028"/>
        <end position="1055"/>
    </location>
</feature>
<evidence type="ECO:0000313" key="3">
    <source>
        <dbReference type="EMBL" id="NKI90950.1"/>
    </source>
</evidence>
<comment type="caution">
    <text evidence="3">The sequence shown here is derived from an EMBL/GenBank/DDBJ whole genome shotgun (WGS) entry which is preliminary data.</text>
</comment>
<evidence type="ECO:0000313" key="4">
    <source>
        <dbReference type="Proteomes" id="UP000717634"/>
    </source>
</evidence>
<dbReference type="InterPro" id="IPR010071">
    <property type="entry name" value="AA_adenyl_dom"/>
</dbReference>
<feature type="transmembrane region" description="Helical" evidence="1">
    <location>
        <begin position="1304"/>
        <end position="1326"/>
    </location>
</feature>
<organism evidence="3 4">
    <name type="scientific">Hymenobacter artigasi</name>
    <dbReference type="NCBI Taxonomy" id="2719616"/>
    <lineage>
        <taxon>Bacteria</taxon>
        <taxon>Pseudomonadati</taxon>
        <taxon>Bacteroidota</taxon>
        <taxon>Cytophagia</taxon>
        <taxon>Cytophagales</taxon>
        <taxon>Hymenobacteraceae</taxon>
        <taxon>Hymenobacter</taxon>
    </lineage>
</organism>
<feature type="transmembrane region" description="Helical" evidence="1">
    <location>
        <begin position="796"/>
        <end position="816"/>
    </location>
</feature>
<keyword evidence="1" id="KW-0472">Membrane</keyword>
<dbReference type="PANTHER" id="PTHR45527">
    <property type="entry name" value="NONRIBOSOMAL PEPTIDE SYNTHETASE"/>
    <property type="match status" value="1"/>
</dbReference>